<feature type="domain" description="DUF4224" evidence="2">
    <location>
        <begin position="5"/>
        <end position="48"/>
    </location>
</feature>
<organism evidence="3 4">
    <name type="scientific">Pseudomonas schmalbachii</name>
    <dbReference type="NCBI Taxonomy" id="2816993"/>
    <lineage>
        <taxon>Bacteria</taxon>
        <taxon>Pseudomonadati</taxon>
        <taxon>Pseudomonadota</taxon>
        <taxon>Gammaproteobacteria</taxon>
        <taxon>Pseudomonadales</taxon>
        <taxon>Pseudomonadaceae</taxon>
        <taxon>Pseudomonas</taxon>
    </lineage>
</organism>
<feature type="region of interest" description="Disordered" evidence="1">
    <location>
        <begin position="60"/>
        <end position="80"/>
    </location>
</feature>
<reference evidence="3 4" key="1">
    <citation type="submission" date="2020-12" db="EMBL/GenBank/DDBJ databases">
        <title>Pseudomonas schmalbachii sp. nov. isolated from millipede gut.</title>
        <authorList>
            <person name="Shelomi M."/>
        </authorList>
    </citation>
    <scope>NUCLEOTIDE SEQUENCE [LARGE SCALE GENOMIC DNA]</scope>
    <source>
        <strain evidence="3 4">Milli4</strain>
    </source>
</reference>
<accession>A0ABS3TKH7</accession>
<dbReference type="EMBL" id="JAELYA010000001">
    <property type="protein sequence ID" value="MBO3274174.1"/>
    <property type="molecule type" value="Genomic_DNA"/>
</dbReference>
<evidence type="ECO:0000259" key="2">
    <source>
        <dbReference type="Pfam" id="PF13986"/>
    </source>
</evidence>
<evidence type="ECO:0000313" key="3">
    <source>
        <dbReference type="EMBL" id="MBO3274174.1"/>
    </source>
</evidence>
<dbReference type="Proteomes" id="UP000669060">
    <property type="component" value="Unassembled WGS sequence"/>
</dbReference>
<name>A0ABS3TKH7_9PSED</name>
<dbReference type="Pfam" id="PF13986">
    <property type="entry name" value="DUF4224"/>
    <property type="match status" value="1"/>
</dbReference>
<sequence>MESEILSDEELAEITGYTARAWQRRWLDSHHWYYVESRGKRPLVGRLYARMKLGLQPDITVHQPPPLPTPTWSPDFSRVN</sequence>
<protein>
    <submittedName>
        <fullName evidence="3">DUF4224 domain-containing protein</fullName>
    </submittedName>
</protein>
<gene>
    <name evidence="3" type="ORF">JFY56_02940</name>
</gene>
<evidence type="ECO:0000313" key="4">
    <source>
        <dbReference type="Proteomes" id="UP000669060"/>
    </source>
</evidence>
<dbReference type="RefSeq" id="WP_208311970.1">
    <property type="nucleotide sequence ID" value="NZ_JAELYA010000001.1"/>
</dbReference>
<dbReference type="InterPro" id="IPR025319">
    <property type="entry name" value="DUF4224"/>
</dbReference>
<keyword evidence="4" id="KW-1185">Reference proteome</keyword>
<evidence type="ECO:0000256" key="1">
    <source>
        <dbReference type="SAM" id="MobiDB-lite"/>
    </source>
</evidence>
<proteinExistence type="predicted"/>
<comment type="caution">
    <text evidence="3">The sequence shown here is derived from an EMBL/GenBank/DDBJ whole genome shotgun (WGS) entry which is preliminary data.</text>
</comment>